<dbReference type="Gene3D" id="3.40.5.90">
    <property type="entry name" value="CDGSH iron-sulfur domain, mitoNEET-type"/>
    <property type="match status" value="1"/>
</dbReference>
<feature type="compositionally biased region" description="Basic and acidic residues" evidence="5">
    <location>
        <begin position="157"/>
        <end position="173"/>
    </location>
</feature>
<keyword evidence="1" id="KW-0001">2Fe-2S</keyword>
<sequence>MSTYEKPGAANDRPAPAHEAPTAVNDEPTAVNGARTPAPGPVPGEGLGGGPRSRSGVPRAVPLREGPLLIEGPLEIVLPDGETRLCERPVIALCTCRRSLRAPFCDTSHRPRERAVRGKRHAAGKDANDSHDTDDASEPTGSHHTNDTNDTSGTGRSEGRDGAPDASRTDAET</sequence>
<evidence type="ECO:0000259" key="6">
    <source>
        <dbReference type="SMART" id="SM00704"/>
    </source>
</evidence>
<accession>A0ABP7LJC7</accession>
<dbReference type="Pfam" id="PF09360">
    <property type="entry name" value="zf-CDGSH"/>
    <property type="match status" value="1"/>
</dbReference>
<comment type="caution">
    <text evidence="7">The sequence shown here is derived from an EMBL/GenBank/DDBJ whole genome shotgun (WGS) entry which is preliminary data.</text>
</comment>
<reference evidence="8" key="1">
    <citation type="journal article" date="2019" name="Int. J. Syst. Evol. Microbiol.">
        <title>The Global Catalogue of Microorganisms (GCM) 10K type strain sequencing project: providing services to taxonomists for standard genome sequencing and annotation.</title>
        <authorList>
            <consortium name="The Broad Institute Genomics Platform"/>
            <consortium name="The Broad Institute Genome Sequencing Center for Infectious Disease"/>
            <person name="Wu L."/>
            <person name="Ma J."/>
        </authorList>
    </citation>
    <scope>NUCLEOTIDE SEQUENCE [LARGE SCALE GENOMIC DNA]</scope>
    <source>
        <strain evidence="8">JCM 16956</strain>
    </source>
</reference>
<dbReference type="EMBL" id="BAABAJ010000003">
    <property type="protein sequence ID" value="GAA3902993.1"/>
    <property type="molecule type" value="Genomic_DNA"/>
</dbReference>
<keyword evidence="8" id="KW-1185">Reference proteome</keyword>
<evidence type="ECO:0000256" key="2">
    <source>
        <dbReference type="ARBA" id="ARBA00022723"/>
    </source>
</evidence>
<feature type="domain" description="Iron-binding zinc finger CDGSH type" evidence="6">
    <location>
        <begin position="71"/>
        <end position="115"/>
    </location>
</feature>
<feature type="region of interest" description="Disordered" evidence="5">
    <location>
        <begin position="110"/>
        <end position="173"/>
    </location>
</feature>
<dbReference type="RefSeq" id="WP_345279127.1">
    <property type="nucleotide sequence ID" value="NZ_BAABAJ010000003.1"/>
</dbReference>
<evidence type="ECO:0000313" key="7">
    <source>
        <dbReference type="EMBL" id="GAA3902993.1"/>
    </source>
</evidence>
<evidence type="ECO:0000256" key="4">
    <source>
        <dbReference type="ARBA" id="ARBA00023014"/>
    </source>
</evidence>
<protein>
    <recommendedName>
        <fullName evidence="6">Iron-binding zinc finger CDGSH type domain-containing protein</fullName>
    </recommendedName>
</protein>
<name>A0ABP7LJC7_9ACTN</name>
<feature type="compositionally biased region" description="Polar residues" evidence="5">
    <location>
        <begin position="139"/>
        <end position="155"/>
    </location>
</feature>
<organism evidence="7 8">
    <name type="scientific">Streptomyces gulbargensis</name>
    <dbReference type="NCBI Taxonomy" id="364901"/>
    <lineage>
        <taxon>Bacteria</taxon>
        <taxon>Bacillati</taxon>
        <taxon>Actinomycetota</taxon>
        <taxon>Actinomycetes</taxon>
        <taxon>Kitasatosporales</taxon>
        <taxon>Streptomycetaceae</taxon>
        <taxon>Streptomyces</taxon>
    </lineage>
</organism>
<keyword evidence="3" id="KW-0408">Iron</keyword>
<keyword evidence="2" id="KW-0479">Metal-binding</keyword>
<gene>
    <name evidence="7" type="ORF">GCM10022244_11510</name>
</gene>
<evidence type="ECO:0000256" key="5">
    <source>
        <dbReference type="SAM" id="MobiDB-lite"/>
    </source>
</evidence>
<proteinExistence type="predicted"/>
<dbReference type="InterPro" id="IPR042216">
    <property type="entry name" value="MitoNEET_CISD"/>
</dbReference>
<dbReference type="Proteomes" id="UP001501000">
    <property type="component" value="Unassembled WGS sequence"/>
</dbReference>
<dbReference type="SMART" id="SM00704">
    <property type="entry name" value="ZnF_CDGSH"/>
    <property type="match status" value="1"/>
</dbReference>
<evidence type="ECO:0000313" key="8">
    <source>
        <dbReference type="Proteomes" id="UP001501000"/>
    </source>
</evidence>
<keyword evidence="4" id="KW-0411">Iron-sulfur</keyword>
<dbReference type="InterPro" id="IPR018967">
    <property type="entry name" value="FeS-contain_CDGSH-typ"/>
</dbReference>
<evidence type="ECO:0000256" key="3">
    <source>
        <dbReference type="ARBA" id="ARBA00023004"/>
    </source>
</evidence>
<feature type="compositionally biased region" description="Basic and acidic residues" evidence="5">
    <location>
        <begin position="123"/>
        <end position="134"/>
    </location>
</feature>
<evidence type="ECO:0000256" key="1">
    <source>
        <dbReference type="ARBA" id="ARBA00022714"/>
    </source>
</evidence>
<feature type="region of interest" description="Disordered" evidence="5">
    <location>
        <begin position="1"/>
        <end position="67"/>
    </location>
</feature>